<keyword evidence="3" id="KW-1185">Reference proteome</keyword>
<dbReference type="AlphaFoldDB" id="A0A1H6FAR9"/>
<name>A0A1H6FAR9_9GAMM</name>
<reference evidence="2 3" key="1">
    <citation type="submission" date="2016-10" db="EMBL/GenBank/DDBJ databases">
        <authorList>
            <person name="de Groot N.N."/>
        </authorList>
    </citation>
    <scope>NUCLEOTIDE SEQUENCE [LARGE SCALE GENOMIC DNA]</scope>
    <source>
        <strain evidence="2">MBHS1</strain>
    </source>
</reference>
<evidence type="ECO:0000313" key="2">
    <source>
        <dbReference type="EMBL" id="SEH06399.1"/>
    </source>
</evidence>
<organism evidence="2 3">
    <name type="scientific">Candidatus Venteria ishoeyi</name>
    <dbReference type="NCBI Taxonomy" id="1899563"/>
    <lineage>
        <taxon>Bacteria</taxon>
        <taxon>Pseudomonadati</taxon>
        <taxon>Pseudomonadota</taxon>
        <taxon>Gammaproteobacteria</taxon>
        <taxon>Thiotrichales</taxon>
        <taxon>Thiotrichaceae</taxon>
        <taxon>Venteria</taxon>
    </lineage>
</organism>
<gene>
    <name evidence="2" type="ORF">MBHS_02261</name>
</gene>
<dbReference type="Proteomes" id="UP000236724">
    <property type="component" value="Unassembled WGS sequence"/>
</dbReference>
<dbReference type="EMBL" id="FMSV02000491">
    <property type="protein sequence ID" value="SEH06399.1"/>
    <property type="molecule type" value="Genomic_DNA"/>
</dbReference>
<proteinExistence type="predicted"/>
<accession>A0A1H6FAR9</accession>
<sequence length="143" mass="16527">MMIVQKNFMYSGLVVRWVRIIRHGLFIFHLRLSQRKCRTTSWLSFILLVFTFMATHQDTPEASRQSEANDKKSPTNTTNIMPQVSTTLLPQVQQWPILAADDFSQVSGIWQTKPIDSLQFQAVHVLQQGQQSIRLQAKNKQAQ</sequence>
<evidence type="ECO:0000256" key="1">
    <source>
        <dbReference type="SAM" id="MobiDB-lite"/>
    </source>
</evidence>
<feature type="region of interest" description="Disordered" evidence="1">
    <location>
        <begin position="60"/>
        <end position="80"/>
    </location>
</feature>
<evidence type="ECO:0000313" key="3">
    <source>
        <dbReference type="Proteomes" id="UP000236724"/>
    </source>
</evidence>
<protein>
    <submittedName>
        <fullName evidence="2">Uncharacterized protein</fullName>
    </submittedName>
</protein>